<evidence type="ECO:0000313" key="3">
    <source>
        <dbReference type="Proteomes" id="UP000284842"/>
    </source>
</evidence>
<feature type="compositionally biased region" description="Basic residues" evidence="1">
    <location>
        <begin position="7"/>
        <end position="26"/>
    </location>
</feature>
<name>A0A409YI74_9AGAR</name>
<accession>A0A409YI74</accession>
<sequence>MPQPKLYKSKKARKLANQAKSKRHYERNKESINDRRRKQYSQQRESMEKATITKTRLAGNHSDKEPLAEDQHTRHARLWLERATRVHNRFLAYIQDNAVQFMHRACRDYLQQKTSSSILEREKVVGEYHLSLTRIHNSIYESLGIVKEHQAVGDMVNQVKEVIGWLEEVACLILCDYDEVRSSYHKAALEFQKRR</sequence>
<proteinExistence type="predicted"/>
<feature type="region of interest" description="Disordered" evidence="1">
    <location>
        <begin position="1"/>
        <end position="72"/>
    </location>
</feature>
<evidence type="ECO:0000256" key="1">
    <source>
        <dbReference type="SAM" id="MobiDB-lite"/>
    </source>
</evidence>
<dbReference type="OrthoDB" id="2654423at2759"/>
<dbReference type="InParanoid" id="A0A409YI74"/>
<gene>
    <name evidence="2" type="ORF">CVT24_002094</name>
</gene>
<reference evidence="2 3" key="1">
    <citation type="journal article" date="2018" name="Evol. Lett.">
        <title>Horizontal gene cluster transfer increased hallucinogenic mushroom diversity.</title>
        <authorList>
            <person name="Reynolds H.T."/>
            <person name="Vijayakumar V."/>
            <person name="Gluck-Thaler E."/>
            <person name="Korotkin H.B."/>
            <person name="Matheny P.B."/>
            <person name="Slot J.C."/>
        </authorList>
    </citation>
    <scope>NUCLEOTIDE SEQUENCE [LARGE SCALE GENOMIC DNA]</scope>
    <source>
        <strain evidence="2 3">2629</strain>
    </source>
</reference>
<dbReference type="EMBL" id="NHTK01001153">
    <property type="protein sequence ID" value="PPR02717.1"/>
    <property type="molecule type" value="Genomic_DNA"/>
</dbReference>
<evidence type="ECO:0000313" key="2">
    <source>
        <dbReference type="EMBL" id="PPR02717.1"/>
    </source>
</evidence>
<dbReference type="Proteomes" id="UP000284842">
    <property type="component" value="Unassembled WGS sequence"/>
</dbReference>
<organism evidence="2 3">
    <name type="scientific">Panaeolus cyanescens</name>
    <dbReference type="NCBI Taxonomy" id="181874"/>
    <lineage>
        <taxon>Eukaryota</taxon>
        <taxon>Fungi</taxon>
        <taxon>Dikarya</taxon>
        <taxon>Basidiomycota</taxon>
        <taxon>Agaricomycotina</taxon>
        <taxon>Agaricomycetes</taxon>
        <taxon>Agaricomycetidae</taxon>
        <taxon>Agaricales</taxon>
        <taxon>Agaricineae</taxon>
        <taxon>Galeropsidaceae</taxon>
        <taxon>Panaeolus</taxon>
    </lineage>
</organism>
<keyword evidence="3" id="KW-1185">Reference proteome</keyword>
<protein>
    <submittedName>
        <fullName evidence="2">Uncharacterized protein</fullName>
    </submittedName>
</protein>
<feature type="compositionally biased region" description="Basic and acidic residues" evidence="1">
    <location>
        <begin position="61"/>
        <end position="72"/>
    </location>
</feature>
<dbReference type="AlphaFoldDB" id="A0A409YI74"/>
<comment type="caution">
    <text evidence="2">The sequence shown here is derived from an EMBL/GenBank/DDBJ whole genome shotgun (WGS) entry which is preliminary data.</text>
</comment>